<organism evidence="1 2">
    <name type="scientific">Zobellia uliginosa</name>
    <dbReference type="NCBI Taxonomy" id="143224"/>
    <lineage>
        <taxon>Bacteria</taxon>
        <taxon>Pseudomonadati</taxon>
        <taxon>Bacteroidota</taxon>
        <taxon>Flavobacteriia</taxon>
        <taxon>Flavobacteriales</taxon>
        <taxon>Flavobacteriaceae</taxon>
        <taxon>Zobellia</taxon>
    </lineage>
</organism>
<sequence length="41" mass="4827">MFFDYIPVYQVYRNSFLNVVELRANCLTDSTFDVTDSIILC</sequence>
<gene>
    <name evidence="1" type="ORF">SAMN05421766_104534</name>
</gene>
<evidence type="ECO:0000313" key="1">
    <source>
        <dbReference type="EMBL" id="SIS87281.1"/>
    </source>
</evidence>
<comment type="caution">
    <text evidence="1">The sequence shown here is derived from an EMBL/GenBank/DDBJ whole genome shotgun (WGS) entry which is preliminary data.</text>
</comment>
<reference evidence="1 2" key="1">
    <citation type="submission" date="2017-01" db="EMBL/GenBank/DDBJ databases">
        <authorList>
            <person name="Varghese N."/>
            <person name="Submissions S."/>
        </authorList>
    </citation>
    <scope>NUCLEOTIDE SEQUENCE [LARGE SCALE GENOMIC DNA]</scope>
    <source>
        <strain evidence="1 2">DSM 2061</strain>
    </source>
</reference>
<protein>
    <submittedName>
        <fullName evidence="1">Uncharacterized protein</fullName>
    </submittedName>
</protein>
<name>A0ABY1KWQ8_9FLAO</name>
<proteinExistence type="predicted"/>
<evidence type="ECO:0000313" key="2">
    <source>
        <dbReference type="Proteomes" id="UP000185728"/>
    </source>
</evidence>
<accession>A0ABY1KWQ8</accession>
<dbReference type="Proteomes" id="UP000185728">
    <property type="component" value="Unassembled WGS sequence"/>
</dbReference>
<dbReference type="EMBL" id="FTOB01000004">
    <property type="protein sequence ID" value="SIS87281.1"/>
    <property type="molecule type" value="Genomic_DNA"/>
</dbReference>
<keyword evidence="2" id="KW-1185">Reference proteome</keyword>